<protein>
    <submittedName>
        <fullName evidence="2">Uncharacterized protein</fullName>
    </submittedName>
</protein>
<proteinExistence type="predicted"/>
<evidence type="ECO:0000313" key="2">
    <source>
        <dbReference type="EnsemblPlants" id="MELO3C028255.2.1"/>
    </source>
</evidence>
<sequence>GGGGVGWVRNGDPFSFAAATEGSGHRRRRRRRAEVAAAVRFSKMETTTEMGTEMKRTTEMEEKE</sequence>
<feature type="compositionally biased region" description="Basic and acidic residues" evidence="1">
    <location>
        <begin position="52"/>
        <end position="64"/>
    </location>
</feature>
<name>A0A9I9E3P6_CUCME</name>
<accession>A0A9I9E3P6</accession>
<feature type="region of interest" description="Disordered" evidence="1">
    <location>
        <begin position="1"/>
        <end position="64"/>
    </location>
</feature>
<evidence type="ECO:0000256" key="1">
    <source>
        <dbReference type="SAM" id="MobiDB-lite"/>
    </source>
</evidence>
<reference evidence="2" key="1">
    <citation type="submission" date="2023-03" db="UniProtKB">
        <authorList>
            <consortium name="EnsemblPlants"/>
        </authorList>
    </citation>
    <scope>IDENTIFICATION</scope>
</reference>
<dbReference type="AlphaFoldDB" id="A0A9I9E3P6"/>
<dbReference type="Gramene" id="MELO3C028255.2.1">
    <property type="protein sequence ID" value="MELO3C028255.2.1"/>
    <property type="gene ID" value="MELO3C028255.2"/>
</dbReference>
<feature type="compositionally biased region" description="Low complexity" evidence="1">
    <location>
        <begin position="35"/>
        <end position="51"/>
    </location>
</feature>
<dbReference type="EnsemblPlants" id="MELO3C028255.2.1">
    <property type="protein sequence ID" value="MELO3C028255.2.1"/>
    <property type="gene ID" value="MELO3C028255.2"/>
</dbReference>
<organism evidence="2">
    <name type="scientific">Cucumis melo</name>
    <name type="common">Muskmelon</name>
    <dbReference type="NCBI Taxonomy" id="3656"/>
    <lineage>
        <taxon>Eukaryota</taxon>
        <taxon>Viridiplantae</taxon>
        <taxon>Streptophyta</taxon>
        <taxon>Embryophyta</taxon>
        <taxon>Tracheophyta</taxon>
        <taxon>Spermatophyta</taxon>
        <taxon>Magnoliopsida</taxon>
        <taxon>eudicotyledons</taxon>
        <taxon>Gunneridae</taxon>
        <taxon>Pentapetalae</taxon>
        <taxon>rosids</taxon>
        <taxon>fabids</taxon>
        <taxon>Cucurbitales</taxon>
        <taxon>Cucurbitaceae</taxon>
        <taxon>Benincaseae</taxon>
        <taxon>Cucumis</taxon>
    </lineage>
</organism>